<gene>
    <name evidence="12 14" type="primary">murA</name>
    <name evidence="14" type="ORF">DL240_19060</name>
</gene>
<dbReference type="OrthoDB" id="9803760at2"/>
<dbReference type="Pfam" id="PF00275">
    <property type="entry name" value="EPSP_synthase"/>
    <property type="match status" value="1"/>
</dbReference>
<dbReference type="PANTHER" id="PTHR43783:SF1">
    <property type="entry name" value="UDP-N-ACETYLGLUCOSAMINE 1-CARBOXYVINYLTRANSFERASE"/>
    <property type="match status" value="1"/>
</dbReference>
<dbReference type="GO" id="GO:0051301">
    <property type="term" value="P:cell division"/>
    <property type="evidence" value="ECO:0007669"/>
    <property type="project" value="UniProtKB-KW"/>
</dbReference>
<evidence type="ECO:0000259" key="13">
    <source>
        <dbReference type="Pfam" id="PF00275"/>
    </source>
</evidence>
<dbReference type="InterPro" id="IPR050068">
    <property type="entry name" value="MurA_subfamily"/>
</dbReference>
<evidence type="ECO:0000256" key="8">
    <source>
        <dbReference type="ARBA" id="ARBA00023306"/>
    </source>
</evidence>
<dbReference type="InterPro" id="IPR036968">
    <property type="entry name" value="Enolpyruvate_Tfrase_sf"/>
</dbReference>
<keyword evidence="15" id="KW-1185">Reference proteome</keyword>
<proteinExistence type="inferred from homology"/>
<protein>
    <recommendedName>
        <fullName evidence="12">UDP-N-acetylglucosamine 1-carboxyvinyltransferase</fullName>
        <ecNumber evidence="12">2.5.1.7</ecNumber>
    </recommendedName>
    <alternativeName>
        <fullName evidence="12">Enoylpyruvate transferase</fullName>
    </alternativeName>
    <alternativeName>
        <fullName evidence="12">UDP-N-acetylglucosamine enolpyruvyl transferase</fullName>
        <shortName evidence="12">EPT</shortName>
    </alternativeName>
</protein>
<keyword evidence="7 12" id="KW-0573">Peptidoglycan synthesis</keyword>
<comment type="similarity">
    <text evidence="10 12">Belongs to the EPSP synthase family. MurA subfamily.</text>
</comment>
<dbReference type="InterPro" id="IPR005750">
    <property type="entry name" value="UDP_GlcNAc_COvinyl_MurA"/>
</dbReference>
<evidence type="ECO:0000313" key="14">
    <source>
        <dbReference type="EMBL" id="RAL20064.1"/>
    </source>
</evidence>
<dbReference type="UniPathway" id="UPA00219"/>
<evidence type="ECO:0000256" key="9">
    <source>
        <dbReference type="ARBA" id="ARBA00023316"/>
    </source>
</evidence>
<sequence length="428" mass="46458">MEKFVIEGGLKLSGSVRPGGSKNEALPCLAATLLTDEPVILRNVPRIRDVEVMLEVMADLGGEHEWIEENVVRVVNKNVDRTTLNQEMCRKVRASILFAGSMLGRSQRCELPPPGGDVIGRRRLDTHFLALRALGATITFEEGRFIFEAEKLHGAEIFMDEASVTATENAITAAALAQGTTVIRNAACEPHVQGLCRMLVAMGARIQGIGTNILTIEGTKGMWGCEHTIGPDYLEVGSLAGLAAVTGSELTIEGVVPDDLRMIRLVFEKLGVKTELRGEDLFVPGDQDLVIRDDMNNAMAKVDDAPWPAFPTDLMSIAITVATQSKGTVLFFEKMFEGRMFFVDSLIAMGAKIVFCDPHRVVVVGGGELIGSTLESPDVRAGMALLIAAMCARGTSTIYNVRQIDRGYERIDEKLNALGANIKRLTVE</sequence>
<evidence type="ECO:0000256" key="7">
    <source>
        <dbReference type="ARBA" id="ARBA00022984"/>
    </source>
</evidence>
<evidence type="ECO:0000256" key="2">
    <source>
        <dbReference type="ARBA" id="ARBA00004752"/>
    </source>
</evidence>
<dbReference type="RefSeq" id="WP_111731488.1">
    <property type="nucleotide sequence ID" value="NZ_QHKO01000016.1"/>
</dbReference>
<dbReference type="SUPFAM" id="SSF55205">
    <property type="entry name" value="EPT/RTPC-like"/>
    <property type="match status" value="1"/>
</dbReference>
<dbReference type="AlphaFoldDB" id="A0A328C6C7"/>
<keyword evidence="9 12" id="KW-0961">Cell wall biogenesis/degradation</keyword>
<evidence type="ECO:0000256" key="6">
    <source>
        <dbReference type="ARBA" id="ARBA00022960"/>
    </source>
</evidence>
<feature type="active site" description="Proton donor" evidence="12">
    <location>
        <position position="117"/>
    </location>
</feature>
<dbReference type="HAMAP" id="MF_00111">
    <property type="entry name" value="MurA"/>
    <property type="match status" value="1"/>
</dbReference>
<name>A0A328C6C7_9DELT</name>
<dbReference type="GO" id="GO:0008360">
    <property type="term" value="P:regulation of cell shape"/>
    <property type="evidence" value="ECO:0007669"/>
    <property type="project" value="UniProtKB-KW"/>
</dbReference>
<dbReference type="Proteomes" id="UP000249169">
    <property type="component" value="Unassembled WGS sequence"/>
</dbReference>
<comment type="function">
    <text evidence="12">Cell wall formation. Adds enolpyruvyl to UDP-N-acetylglucosamine.</text>
</comment>
<comment type="caution">
    <text evidence="14">The sequence shown here is derived from an EMBL/GenBank/DDBJ whole genome shotgun (WGS) entry which is preliminary data.</text>
</comment>
<dbReference type="EC" id="2.5.1.7" evidence="12"/>
<dbReference type="GO" id="GO:0071555">
    <property type="term" value="P:cell wall organization"/>
    <property type="evidence" value="ECO:0007669"/>
    <property type="project" value="UniProtKB-KW"/>
</dbReference>
<organism evidence="14 15">
    <name type="scientific">Lujinxingia litoralis</name>
    <dbReference type="NCBI Taxonomy" id="2211119"/>
    <lineage>
        <taxon>Bacteria</taxon>
        <taxon>Deltaproteobacteria</taxon>
        <taxon>Bradymonadales</taxon>
        <taxon>Lujinxingiaceae</taxon>
        <taxon>Lujinxingia</taxon>
    </lineage>
</organism>
<accession>A0A328C6C7</accession>
<dbReference type="GO" id="GO:0009252">
    <property type="term" value="P:peptidoglycan biosynthetic process"/>
    <property type="evidence" value="ECO:0007669"/>
    <property type="project" value="UniProtKB-UniRule"/>
</dbReference>
<keyword evidence="6 12" id="KW-0133">Cell shape</keyword>
<keyword evidence="3 12" id="KW-0963">Cytoplasm</keyword>
<comment type="pathway">
    <text evidence="2 12">Cell wall biogenesis; peptidoglycan biosynthesis.</text>
</comment>
<dbReference type="NCBIfam" id="TIGR01072">
    <property type="entry name" value="murA"/>
    <property type="match status" value="1"/>
</dbReference>
<feature type="binding site" evidence="12">
    <location>
        <position position="335"/>
    </location>
    <ligand>
        <name>UDP-N-acetyl-alpha-D-glucosamine</name>
        <dbReference type="ChEBI" id="CHEBI:57705"/>
    </ligand>
</feature>
<keyword evidence="5 12" id="KW-0808">Transferase</keyword>
<keyword evidence="8 12" id="KW-0131">Cell cycle</keyword>
<dbReference type="InterPro" id="IPR013792">
    <property type="entry name" value="RNA3'P_cycl/enolpyr_Trfase_a/b"/>
</dbReference>
<evidence type="ECO:0000313" key="15">
    <source>
        <dbReference type="Proteomes" id="UP000249169"/>
    </source>
</evidence>
<dbReference type="NCBIfam" id="NF006873">
    <property type="entry name" value="PRK09369.1"/>
    <property type="match status" value="1"/>
</dbReference>
<evidence type="ECO:0000256" key="5">
    <source>
        <dbReference type="ARBA" id="ARBA00022679"/>
    </source>
</evidence>
<feature type="binding site" evidence="12">
    <location>
        <begin position="22"/>
        <end position="23"/>
    </location>
    <ligand>
        <name>phosphoenolpyruvate</name>
        <dbReference type="ChEBI" id="CHEBI:58702"/>
    </ligand>
</feature>
<reference evidence="14 15" key="1">
    <citation type="submission" date="2018-05" db="EMBL/GenBank/DDBJ databases">
        <title>Lujinxingia marina gen. nov. sp. nov., a new facultative anaerobic member of the class Deltaproteobacteria, and proposal of Lujinxingaceae fam. nov.</title>
        <authorList>
            <person name="Li C.-M."/>
        </authorList>
    </citation>
    <scope>NUCLEOTIDE SEQUENCE [LARGE SCALE GENOMIC DNA]</scope>
    <source>
        <strain evidence="14 15">B210</strain>
    </source>
</reference>
<evidence type="ECO:0000256" key="1">
    <source>
        <dbReference type="ARBA" id="ARBA00004496"/>
    </source>
</evidence>
<evidence type="ECO:0000256" key="4">
    <source>
        <dbReference type="ARBA" id="ARBA00022618"/>
    </source>
</evidence>
<dbReference type="GO" id="GO:0005737">
    <property type="term" value="C:cytoplasm"/>
    <property type="evidence" value="ECO:0007669"/>
    <property type="project" value="UniProtKB-SubCell"/>
</dbReference>
<dbReference type="EMBL" id="QHKO01000016">
    <property type="protein sequence ID" value="RAL20064.1"/>
    <property type="molecule type" value="Genomic_DNA"/>
</dbReference>
<comment type="caution">
    <text evidence="12">Lacks conserved residue(s) required for the propagation of feature annotation.</text>
</comment>
<evidence type="ECO:0000256" key="12">
    <source>
        <dbReference type="HAMAP-Rule" id="MF_00111"/>
    </source>
</evidence>
<dbReference type="InterPro" id="IPR001986">
    <property type="entry name" value="Enolpyruvate_Tfrase_dom"/>
</dbReference>
<feature type="domain" description="Enolpyruvate transferase" evidence="13">
    <location>
        <begin position="7"/>
        <end position="415"/>
    </location>
</feature>
<dbReference type="CDD" id="cd01555">
    <property type="entry name" value="UdpNAET"/>
    <property type="match status" value="1"/>
</dbReference>
<keyword evidence="4 12" id="KW-0132">Cell division</keyword>
<dbReference type="GO" id="GO:0008760">
    <property type="term" value="F:UDP-N-acetylglucosamine 1-carboxyvinyltransferase activity"/>
    <property type="evidence" value="ECO:0007669"/>
    <property type="project" value="UniProtKB-UniRule"/>
</dbReference>
<comment type="catalytic activity">
    <reaction evidence="11 12">
        <text>phosphoenolpyruvate + UDP-N-acetyl-alpha-D-glucosamine = UDP-N-acetyl-3-O-(1-carboxyvinyl)-alpha-D-glucosamine + phosphate</text>
        <dbReference type="Rhea" id="RHEA:18681"/>
        <dbReference type="ChEBI" id="CHEBI:43474"/>
        <dbReference type="ChEBI" id="CHEBI:57705"/>
        <dbReference type="ChEBI" id="CHEBI:58702"/>
        <dbReference type="ChEBI" id="CHEBI:68483"/>
        <dbReference type="EC" id="2.5.1.7"/>
    </reaction>
</comment>
<evidence type="ECO:0000256" key="3">
    <source>
        <dbReference type="ARBA" id="ARBA00022490"/>
    </source>
</evidence>
<dbReference type="Gene3D" id="3.65.10.10">
    <property type="entry name" value="Enolpyruvate transferase domain"/>
    <property type="match status" value="2"/>
</dbReference>
<evidence type="ECO:0000256" key="11">
    <source>
        <dbReference type="ARBA" id="ARBA00047527"/>
    </source>
</evidence>
<evidence type="ECO:0000256" key="10">
    <source>
        <dbReference type="ARBA" id="ARBA00038367"/>
    </source>
</evidence>
<dbReference type="GO" id="GO:0019277">
    <property type="term" value="P:UDP-N-acetylgalactosamine biosynthetic process"/>
    <property type="evidence" value="ECO:0007669"/>
    <property type="project" value="InterPro"/>
</dbReference>
<comment type="subcellular location">
    <subcellularLocation>
        <location evidence="1 12">Cytoplasm</location>
    </subcellularLocation>
</comment>
<feature type="binding site" evidence="12">
    <location>
        <position position="313"/>
    </location>
    <ligand>
        <name>UDP-N-acetyl-alpha-D-glucosamine</name>
        <dbReference type="ChEBI" id="CHEBI:57705"/>
    </ligand>
</feature>
<feature type="binding site" evidence="12">
    <location>
        <position position="93"/>
    </location>
    <ligand>
        <name>UDP-N-acetyl-alpha-D-glucosamine</name>
        <dbReference type="ChEBI" id="CHEBI:57705"/>
    </ligand>
</feature>
<dbReference type="PANTHER" id="PTHR43783">
    <property type="entry name" value="UDP-N-ACETYLGLUCOSAMINE 1-CARBOXYVINYLTRANSFERASE"/>
    <property type="match status" value="1"/>
</dbReference>